<evidence type="ECO:0000259" key="5">
    <source>
        <dbReference type="PROSITE" id="PS50931"/>
    </source>
</evidence>
<dbReference type="GO" id="GO:0003700">
    <property type="term" value="F:DNA-binding transcription factor activity"/>
    <property type="evidence" value="ECO:0007669"/>
    <property type="project" value="InterPro"/>
</dbReference>
<dbReference type="RefSeq" id="WP_063777971.1">
    <property type="nucleotide sequence ID" value="NZ_CADETB010000012.1"/>
</dbReference>
<dbReference type="InterPro" id="IPR005119">
    <property type="entry name" value="LysR_subst-bd"/>
</dbReference>
<keyword evidence="4" id="KW-0804">Transcription</keyword>
<dbReference type="PANTHER" id="PTHR30346:SF0">
    <property type="entry name" value="HCA OPERON TRANSCRIPTIONAL ACTIVATOR HCAR"/>
    <property type="match status" value="1"/>
</dbReference>
<dbReference type="PANTHER" id="PTHR30346">
    <property type="entry name" value="TRANSCRIPTIONAL DUAL REGULATOR HCAR-RELATED"/>
    <property type="match status" value="1"/>
</dbReference>
<evidence type="ECO:0000256" key="4">
    <source>
        <dbReference type="ARBA" id="ARBA00023163"/>
    </source>
</evidence>
<dbReference type="Gene3D" id="1.10.10.10">
    <property type="entry name" value="Winged helix-like DNA-binding domain superfamily/Winged helix DNA-binding domain"/>
    <property type="match status" value="1"/>
</dbReference>
<dbReference type="Pfam" id="PF00126">
    <property type="entry name" value="HTH_1"/>
    <property type="match status" value="1"/>
</dbReference>
<dbReference type="InterPro" id="IPR000847">
    <property type="entry name" value="LysR_HTH_N"/>
</dbReference>
<dbReference type="GO" id="GO:0032993">
    <property type="term" value="C:protein-DNA complex"/>
    <property type="evidence" value="ECO:0007669"/>
    <property type="project" value="TreeGrafter"/>
</dbReference>
<feature type="domain" description="HTH lysR-type" evidence="5">
    <location>
        <begin position="29"/>
        <end position="87"/>
    </location>
</feature>
<evidence type="ECO:0000256" key="1">
    <source>
        <dbReference type="ARBA" id="ARBA00009437"/>
    </source>
</evidence>
<dbReference type="SUPFAM" id="SSF53850">
    <property type="entry name" value="Periplasmic binding protein-like II"/>
    <property type="match status" value="1"/>
</dbReference>
<keyword evidence="3" id="KW-0238">DNA-binding</keyword>
<reference evidence="7" key="1">
    <citation type="submission" date="2017-09" db="EMBL/GenBank/DDBJ databases">
        <title>FDA dAtabase for Regulatory Grade micrObial Sequences (FDA-ARGOS): Supporting development and validation of Infectious Disease Dx tests.</title>
        <authorList>
            <person name="Minogue T."/>
            <person name="Wolcott M."/>
            <person name="Wasieloski L."/>
            <person name="Aguilar W."/>
            <person name="Moore D."/>
            <person name="Tallon L."/>
            <person name="Sadzewicz L."/>
            <person name="Ott S."/>
            <person name="Zhao X."/>
            <person name="Nagaraj S."/>
            <person name="Vavikolanu K."/>
            <person name="Aluvathingal J."/>
            <person name="Nadendla S."/>
            <person name="Sichtig H."/>
        </authorList>
    </citation>
    <scope>NUCLEOTIDE SEQUENCE [LARGE SCALE GENOMIC DNA]</scope>
    <source>
        <strain evidence="7">FDAARGOS_390</strain>
    </source>
</reference>
<dbReference type="EMBL" id="PDDY01000001">
    <property type="protein sequence ID" value="PEH41448.1"/>
    <property type="molecule type" value="Genomic_DNA"/>
</dbReference>
<dbReference type="InterPro" id="IPR036390">
    <property type="entry name" value="WH_DNA-bd_sf"/>
</dbReference>
<keyword evidence="2" id="KW-0805">Transcription regulation</keyword>
<dbReference type="CDD" id="cd08412">
    <property type="entry name" value="PBP2_PAO1_like"/>
    <property type="match status" value="1"/>
</dbReference>
<dbReference type="AlphaFoldDB" id="A0A2A7SD44"/>
<sequence length="345" mass="36338">MKFIDDDDENHGLPIDASAGPWVAAGAKFTLRQLRYFVAAVAHGGAAQASRRLFIAQPSIASAIRGLEAHFGVQLCIRHHAQGITLTPAGERFHRDAVALLRRVHAFEQSALAGHELAGGEISVGCYEPMAPWLLPRLITGFRARHPGVRFRIGDGEQPELVDGLRRGRYDLAIVYDQALGDDLDRTPLRASAQPHVLLAAGHPLAACPTLTLAQLSAAPMILLDVEPSRRYFLGLFEAAGLTPSVAFASPSIEMVRGLVGHGAGFALLVTRPAADLTYDGMRVVARPLAGRLATTTIVAATLAGAQPTPLTRAFVDHCVAALAEDGDAGDGEGVGEAVAGPRAA</sequence>
<evidence type="ECO:0000256" key="3">
    <source>
        <dbReference type="ARBA" id="ARBA00023125"/>
    </source>
</evidence>
<accession>A0A2A7SD44</accession>
<dbReference type="Proteomes" id="UP000220629">
    <property type="component" value="Unassembled WGS sequence"/>
</dbReference>
<comment type="similarity">
    <text evidence="1">Belongs to the LysR transcriptional regulatory family.</text>
</comment>
<proteinExistence type="inferred from homology"/>
<dbReference type="InterPro" id="IPR036388">
    <property type="entry name" value="WH-like_DNA-bd_sf"/>
</dbReference>
<gene>
    <name evidence="6" type="ORF">CRM94_04315</name>
</gene>
<protein>
    <submittedName>
        <fullName evidence="6">LysR family transcriptional regulator</fullName>
    </submittedName>
</protein>
<dbReference type="PROSITE" id="PS50931">
    <property type="entry name" value="HTH_LYSR"/>
    <property type="match status" value="1"/>
</dbReference>
<evidence type="ECO:0000313" key="6">
    <source>
        <dbReference type="EMBL" id="PEH41448.1"/>
    </source>
</evidence>
<dbReference type="GO" id="GO:0003677">
    <property type="term" value="F:DNA binding"/>
    <property type="evidence" value="ECO:0007669"/>
    <property type="project" value="UniProtKB-KW"/>
</dbReference>
<dbReference type="SUPFAM" id="SSF46785">
    <property type="entry name" value="Winged helix' DNA-binding domain"/>
    <property type="match status" value="1"/>
</dbReference>
<organism evidence="6 7">
    <name type="scientific">Burkholderia gladioli</name>
    <name type="common">Pseudomonas marginata</name>
    <name type="synonym">Phytomonas marginata</name>
    <dbReference type="NCBI Taxonomy" id="28095"/>
    <lineage>
        <taxon>Bacteria</taxon>
        <taxon>Pseudomonadati</taxon>
        <taxon>Pseudomonadota</taxon>
        <taxon>Betaproteobacteria</taxon>
        <taxon>Burkholderiales</taxon>
        <taxon>Burkholderiaceae</taxon>
        <taxon>Burkholderia</taxon>
    </lineage>
</organism>
<comment type="caution">
    <text evidence="6">The sequence shown here is derived from an EMBL/GenBank/DDBJ whole genome shotgun (WGS) entry which is preliminary data.</text>
</comment>
<name>A0A2A7SD44_BURGA</name>
<evidence type="ECO:0000313" key="7">
    <source>
        <dbReference type="Proteomes" id="UP000220629"/>
    </source>
</evidence>
<evidence type="ECO:0000256" key="2">
    <source>
        <dbReference type="ARBA" id="ARBA00023015"/>
    </source>
</evidence>
<dbReference type="Pfam" id="PF03466">
    <property type="entry name" value="LysR_substrate"/>
    <property type="match status" value="1"/>
</dbReference>
<dbReference type="Gene3D" id="3.40.190.10">
    <property type="entry name" value="Periplasmic binding protein-like II"/>
    <property type="match status" value="2"/>
</dbReference>